<accession>F8KYN6</accession>
<dbReference type="Pfam" id="PF00571">
    <property type="entry name" value="CBS"/>
    <property type="match status" value="2"/>
</dbReference>
<reference evidence="9 10" key="2">
    <citation type="journal article" date="2011" name="Mol. Biol. Evol.">
        <title>Unity in variety--the pan-genome of the Chlamydiae.</title>
        <authorList>
            <person name="Collingro A."/>
            <person name="Tischler P."/>
            <person name="Weinmaier T."/>
            <person name="Penz T."/>
            <person name="Heinz E."/>
            <person name="Brunham R.C."/>
            <person name="Read T.D."/>
            <person name="Bavoil P.M."/>
            <person name="Sachse K."/>
            <person name="Kahane S."/>
            <person name="Friedman M.G."/>
            <person name="Rattei T."/>
            <person name="Myers G.S."/>
            <person name="Horn M."/>
        </authorList>
    </citation>
    <scope>NUCLEOTIDE SEQUENCE [LARGE SCALE GENOMIC DNA]</scope>
    <source>
        <strain evidence="10">UV7</strain>
    </source>
</reference>
<dbReference type="EMBL" id="FR872580">
    <property type="protein sequence ID" value="CCB85991.1"/>
    <property type="molecule type" value="Genomic_DNA"/>
</dbReference>
<keyword evidence="7" id="KW-0472">Membrane</keyword>
<evidence type="ECO:0000256" key="5">
    <source>
        <dbReference type="ARBA" id="ARBA00023122"/>
    </source>
</evidence>
<comment type="subcellular location">
    <subcellularLocation>
        <location evidence="1">Cell membrane</location>
        <topology evidence="1">Multi-pass membrane protein</topology>
    </subcellularLocation>
</comment>
<evidence type="ECO:0000256" key="6">
    <source>
        <dbReference type="PROSITE-ProRule" id="PRU00703"/>
    </source>
</evidence>
<organism evidence="9 10">
    <name type="scientific">Parachlamydia acanthamoebae (strain UV7)</name>
    <dbReference type="NCBI Taxonomy" id="765952"/>
    <lineage>
        <taxon>Bacteria</taxon>
        <taxon>Pseudomonadati</taxon>
        <taxon>Chlamydiota</taxon>
        <taxon>Chlamydiia</taxon>
        <taxon>Parachlamydiales</taxon>
        <taxon>Parachlamydiaceae</taxon>
        <taxon>Parachlamydia</taxon>
    </lineage>
</organism>
<dbReference type="InterPro" id="IPR016169">
    <property type="entry name" value="FAD-bd_PCMH_sub2"/>
</dbReference>
<dbReference type="PROSITE" id="PS51371">
    <property type="entry name" value="CBS"/>
    <property type="match status" value="2"/>
</dbReference>
<evidence type="ECO:0000256" key="4">
    <source>
        <dbReference type="ARBA" id="ARBA00022737"/>
    </source>
</evidence>
<evidence type="ECO:0000256" key="7">
    <source>
        <dbReference type="SAM" id="Phobius"/>
    </source>
</evidence>
<keyword evidence="7" id="KW-1133">Transmembrane helix</keyword>
<dbReference type="InterPro" id="IPR005170">
    <property type="entry name" value="Transptr-assoc_dom"/>
</dbReference>
<keyword evidence="3" id="KW-1003">Cell membrane</keyword>
<protein>
    <submittedName>
        <fullName evidence="9">UPF0053 protein Mb2387c</fullName>
    </submittedName>
</protein>
<evidence type="ECO:0000256" key="2">
    <source>
        <dbReference type="ARBA" id="ARBA00006337"/>
    </source>
</evidence>
<dbReference type="SMART" id="SM00116">
    <property type="entry name" value="CBS"/>
    <property type="match status" value="2"/>
</dbReference>
<dbReference type="SMART" id="SM01091">
    <property type="entry name" value="CorC_HlyC"/>
    <property type="match status" value="1"/>
</dbReference>
<evidence type="ECO:0000259" key="8">
    <source>
        <dbReference type="PROSITE" id="PS51371"/>
    </source>
</evidence>
<evidence type="ECO:0000256" key="3">
    <source>
        <dbReference type="ARBA" id="ARBA00022475"/>
    </source>
</evidence>
<dbReference type="Proteomes" id="UP000000495">
    <property type="component" value="Chromosome"/>
</dbReference>
<dbReference type="STRING" id="765952.PUV_10410"/>
<sequence>MSIAITLTLSLIFLAGAFFLTALNSALRRIHKSNSEFEAISSHFFYQRFHEYAFPKQHEDALFFAVTSAQNLCRFCYAFSILLFILEAFPQSFLSLFTGNFSLFALAWIIPLVFLFLFFSFLITDYLPRILGNRFPHSMFHLSAFVSSIFLFLAFPISYVFLKFSERLSRTVYFNHLQEPATKAKQEIIQLIEESQVSPSLDLEDKKLIESVLEFKERIAREVMVPRVNIFSLPVDTTIKDAIKLLEKEGYSRIPVYRNTVDNIVGVLMYKDLMAKYMEYEQNNKNQNILDAPIETIQKNVLYSPETKKISALLQEFRKKQVHLAIIVDEYGGTEGIVTIEDILEEIVGDIADEYDDEEELFIPQPDGSWIIDARMSILDIDEQLDIKIPQEGEYDTIGGYIFHCAGSIPSKGFIIHRDNFEIEILQSNDRCVEKVKLRPIPHFKDISSTT</sequence>
<dbReference type="SUPFAM" id="SSF56176">
    <property type="entry name" value="FAD-binding/transporter-associated domain-like"/>
    <property type="match status" value="1"/>
</dbReference>
<name>F8KYN6_PARAV</name>
<feature type="transmembrane region" description="Helical" evidence="7">
    <location>
        <begin position="61"/>
        <end position="86"/>
    </location>
</feature>
<dbReference type="OrthoDB" id="9798188at2"/>
<evidence type="ECO:0000313" key="10">
    <source>
        <dbReference type="Proteomes" id="UP000000495"/>
    </source>
</evidence>
<dbReference type="InterPro" id="IPR000644">
    <property type="entry name" value="CBS_dom"/>
</dbReference>
<keyword evidence="4" id="KW-0677">Repeat</keyword>
<keyword evidence="5 6" id="KW-0129">CBS domain</keyword>
<evidence type="ECO:0000313" key="9">
    <source>
        <dbReference type="EMBL" id="CCB85991.1"/>
    </source>
</evidence>
<proteinExistence type="inferred from homology"/>
<dbReference type="GO" id="GO:0005886">
    <property type="term" value="C:plasma membrane"/>
    <property type="evidence" value="ECO:0007669"/>
    <property type="project" value="UniProtKB-SubCell"/>
</dbReference>
<dbReference type="InterPro" id="IPR044751">
    <property type="entry name" value="Ion_transp-like_CBS"/>
</dbReference>
<dbReference type="FunFam" id="3.10.580.10:FF:000002">
    <property type="entry name" value="Magnesium/cobalt efflux protein CorC"/>
    <property type="match status" value="1"/>
</dbReference>
<dbReference type="eggNOG" id="COG1253">
    <property type="taxonomic scope" value="Bacteria"/>
</dbReference>
<dbReference type="PANTHER" id="PTHR22777:SF32">
    <property type="entry name" value="UPF0053 INNER MEMBRANE PROTEIN YFJD"/>
    <property type="match status" value="1"/>
</dbReference>
<feature type="transmembrane region" description="Helical" evidence="7">
    <location>
        <begin position="93"/>
        <end position="119"/>
    </location>
</feature>
<dbReference type="CDD" id="cd04590">
    <property type="entry name" value="CBS_pair_CorC_HlyC_assoc"/>
    <property type="match status" value="1"/>
</dbReference>
<dbReference type="Gene3D" id="3.10.580.10">
    <property type="entry name" value="CBS-domain"/>
    <property type="match status" value="1"/>
</dbReference>
<gene>
    <name evidence="9" type="ordered locus">PUV_10410</name>
</gene>
<dbReference type="InterPro" id="IPR036318">
    <property type="entry name" value="FAD-bd_PCMH-like_sf"/>
</dbReference>
<dbReference type="KEGG" id="puv:PUV_10410"/>
<dbReference type="AlphaFoldDB" id="F8KYN6"/>
<feature type="domain" description="CBS" evidence="8">
    <location>
        <begin position="297"/>
        <end position="354"/>
    </location>
</feature>
<keyword evidence="7" id="KW-0812">Transmembrane</keyword>
<dbReference type="Pfam" id="PF03471">
    <property type="entry name" value="CorC_HlyC"/>
    <property type="match status" value="1"/>
</dbReference>
<dbReference type="HOGENOM" id="CLU_015237_4_2_0"/>
<feature type="domain" description="CBS" evidence="8">
    <location>
        <begin position="224"/>
        <end position="285"/>
    </location>
</feature>
<dbReference type="GO" id="GO:0050660">
    <property type="term" value="F:flavin adenine dinucleotide binding"/>
    <property type="evidence" value="ECO:0007669"/>
    <property type="project" value="InterPro"/>
</dbReference>
<feature type="transmembrane region" description="Helical" evidence="7">
    <location>
        <begin position="139"/>
        <end position="162"/>
    </location>
</feature>
<keyword evidence="10" id="KW-1185">Reference proteome</keyword>
<dbReference type="InterPro" id="IPR046342">
    <property type="entry name" value="CBS_dom_sf"/>
</dbReference>
<evidence type="ECO:0000256" key="1">
    <source>
        <dbReference type="ARBA" id="ARBA00004651"/>
    </source>
</evidence>
<dbReference type="Gene3D" id="3.30.465.10">
    <property type="match status" value="1"/>
</dbReference>
<dbReference type="RefSeq" id="WP_006341627.1">
    <property type="nucleotide sequence ID" value="NC_015702.1"/>
</dbReference>
<dbReference type="PANTHER" id="PTHR22777">
    <property type="entry name" value="HEMOLYSIN-RELATED"/>
    <property type="match status" value="1"/>
</dbReference>
<comment type="similarity">
    <text evidence="2">Belongs to the UPF0053 family.</text>
</comment>
<reference key="1">
    <citation type="journal article" date="2011" name="Mol. Biol. Evol.">
        <title>Unity in variety -- the pan-genome of the Chlamydiae.</title>
        <authorList>
            <person name="Collingro A."/>
            <person name="Tischler P."/>
            <person name="Weinmaier T."/>
            <person name="Penz T."/>
            <person name="Heinz E."/>
            <person name="Brunham R.C."/>
            <person name="Read T.D."/>
            <person name="Bavoil P.M."/>
            <person name="Sachse K."/>
            <person name="Kahane S."/>
            <person name="Friedman M.G."/>
            <person name="Rattei T."/>
            <person name="Myers G.S.A."/>
            <person name="Horn M."/>
        </authorList>
    </citation>
    <scope>NUCLEOTIDE SEQUENCE</scope>
    <source>
        <strain>UV7</strain>
    </source>
</reference>
<dbReference type="SUPFAM" id="SSF54631">
    <property type="entry name" value="CBS-domain pair"/>
    <property type="match status" value="1"/>
</dbReference>